<dbReference type="Gene3D" id="2.130.10.10">
    <property type="entry name" value="YVTN repeat-like/Quinoprotein amine dehydrogenase"/>
    <property type="match status" value="2"/>
</dbReference>
<proteinExistence type="predicted"/>
<evidence type="ECO:0000313" key="4">
    <source>
        <dbReference type="EMBL" id="EGB03901.1"/>
    </source>
</evidence>
<dbReference type="PANTHER" id="PTHR32215:SF0">
    <property type="entry name" value="CILIA- AND FLAGELLA-ASSOCIATED PROTEIN 57"/>
    <property type="match status" value="1"/>
</dbReference>
<feature type="coiled-coil region" evidence="2">
    <location>
        <begin position="959"/>
        <end position="986"/>
    </location>
</feature>
<sequence length="1317" mass="143657">MAAPAPRSIVPRVAFGFNSSVSTPVVALEQESLTYITFTGSRAAFVSAEEIGGENLAEGSSKPMHFFPAIRVRGTPARVVTAVAFHKRRKLLGLCVSQLPRAAPPAVVVYSLAQCGGAWVPTVVGTHTWDEAPGGATFGAADFNADASLVVCASKAEGRERPSVAVGFDWAKPPEEGLAFCSPLEAACAHVCCHPRDPLELSTSGPQHVQLWRLLRSELKPRAAASHLPPGGGGKAEYTIHLWLESEMLVAGTSGGDVAIVQENEQTQRFEGVHLSSVRGVVPLEHGFATCCSSCGVCVFRRDDDPRQRKRGKVGVKLMRRLALDGARNVVACSSFPPANANSAAATLLVCRHAVALLDLPQLLLTTDPKAKRLPAKRLGAPHHEGDVMALSAGLSKPLLASCSTVGGAVCVWDWRARELAVRYVGDEAFAKQALVCLDVHPGGYELLVGLEDEMRVYRLGHRELFLAQKLATKGVVPLPRDDRPLVSTTPLSALAYANGGHLFAAVMGRLVQVFESRATRDAGRAGLLHALRGHAGNVRGLAWAPDDQRLFTVSEDGAVYEWSIGRFEDRHRIVARTRDCVRLGVKWACMCVFDDGALVAAGAPRGSENRRGRDASPAGGEGRVEEPLVCVWPGAIDGPSTDVLLGDRVVTCLLPVDPAGDAAGLLVAGTAFGSVVTARWPFDGPDGAPGDLRELPLCDGAVVALTFCRRDDTLCAAGRGGAILVCSAGRDGFLGVRAAQGRTRVIQVRFNMSASLKQAQAFGGPSDEMVLIERGAFYKLENDVRTLVGQLEQTKAAAKQQQDAARPEFERRLGEQEESYEAQLEALETEVDGVTRRLAEAEDGHAVALAEARAGFDAEAKELESLYDKKLATEAARYMAIRDEIDKIRLDARDELESQVLDSRKSEEKWKKSKESLKETYEAEARLLRDYAAQGKREASGLLEEQDRRADLELFAAREAARADLEELQRKLTTSLHDKAVLKRRNEQLSMDYHKNRDELTESQQAFYAARDRAADAEARLGAALADLRRERGLRERHERLAADQEKQLDDLVRWKRMLGEQKASLEETIAAKDGDLAALEKKWRKLDGILEDAGMQNKAMGITLNRKANELQRARTRVGECRKHIFSKDKRLGGLVEQIDVFLLKLRDPAIRPQAVVLEELHAVRDAVVRLQPARHRAGPPEPDGGAGDDDGASDDKRDAAARRKPKPRPRAVGVGADKTPEERTVDMLRAQNLELMEELNDLRFDRKSLHRKLRDEQFKNKWGKRAARPRPGDDDDQADHASSVPELVPIHAQTVPPDFRTKLPDHLRPLAGSS</sequence>
<dbReference type="EMBL" id="GL833159">
    <property type="protein sequence ID" value="EGB03901.1"/>
    <property type="molecule type" value="Genomic_DNA"/>
</dbReference>
<feature type="region of interest" description="Disordered" evidence="3">
    <location>
        <begin position="1174"/>
        <end position="1226"/>
    </location>
</feature>
<dbReference type="Pfam" id="PF00400">
    <property type="entry name" value="WD40"/>
    <property type="match status" value="1"/>
</dbReference>
<feature type="region of interest" description="Disordered" evidence="3">
    <location>
        <begin position="1259"/>
        <end position="1317"/>
    </location>
</feature>
<feature type="compositionally biased region" description="Basic and acidic residues" evidence="3">
    <location>
        <begin position="1302"/>
        <end position="1311"/>
    </location>
</feature>
<evidence type="ECO:0000256" key="1">
    <source>
        <dbReference type="PROSITE-ProRule" id="PRU00221"/>
    </source>
</evidence>
<keyword evidence="5" id="KW-1185">Reference proteome</keyword>
<dbReference type="RefSeq" id="XP_009041452.1">
    <property type="nucleotide sequence ID" value="XM_009043204.1"/>
</dbReference>
<evidence type="ECO:0000256" key="3">
    <source>
        <dbReference type="SAM" id="MobiDB-lite"/>
    </source>
</evidence>
<accession>F0YLW0</accession>
<dbReference type="OrthoDB" id="190890at2759"/>
<reference evidence="4 5" key="1">
    <citation type="journal article" date="2011" name="Proc. Natl. Acad. Sci. U.S.A.">
        <title>Niche of harmful alga Aureococcus anophagefferens revealed through ecogenomics.</title>
        <authorList>
            <person name="Gobler C.J."/>
            <person name="Berry D.L."/>
            <person name="Dyhrman S.T."/>
            <person name="Wilhelm S.W."/>
            <person name="Salamov A."/>
            <person name="Lobanov A.V."/>
            <person name="Zhang Y."/>
            <person name="Collier J.L."/>
            <person name="Wurch L.L."/>
            <person name="Kustka A.B."/>
            <person name="Dill B.D."/>
            <person name="Shah M."/>
            <person name="VerBerkmoes N.C."/>
            <person name="Kuo A."/>
            <person name="Terry A."/>
            <person name="Pangilinan J."/>
            <person name="Lindquist E.A."/>
            <person name="Lucas S."/>
            <person name="Paulsen I.T."/>
            <person name="Hattenrath-Lehmann T.K."/>
            <person name="Talmage S.C."/>
            <person name="Walker E.A."/>
            <person name="Koch F."/>
            <person name="Burson A.M."/>
            <person name="Marcoval M.A."/>
            <person name="Tang Y.Z."/>
            <person name="Lecleir G.R."/>
            <person name="Coyne K.J."/>
            <person name="Berg G.M."/>
            <person name="Bertrand E.M."/>
            <person name="Saito M.A."/>
            <person name="Gladyshev V.N."/>
            <person name="Grigoriev I.V."/>
        </authorList>
    </citation>
    <scope>NUCLEOTIDE SEQUENCE [LARGE SCALE GENOMIC DNA]</scope>
    <source>
        <strain evidence="5">CCMP 1984</strain>
    </source>
</reference>
<dbReference type="SMART" id="SM00320">
    <property type="entry name" value="WD40"/>
    <property type="match status" value="4"/>
</dbReference>
<dbReference type="PROSITE" id="PS50082">
    <property type="entry name" value="WD_REPEATS_2"/>
    <property type="match status" value="1"/>
</dbReference>
<evidence type="ECO:0000256" key="2">
    <source>
        <dbReference type="SAM" id="Coils"/>
    </source>
</evidence>
<dbReference type="PROSITE" id="PS50294">
    <property type="entry name" value="WD_REPEATS_REGION"/>
    <property type="match status" value="1"/>
</dbReference>
<dbReference type="InterPro" id="IPR015943">
    <property type="entry name" value="WD40/YVTN_repeat-like_dom_sf"/>
</dbReference>
<feature type="repeat" description="WD" evidence="1">
    <location>
        <begin position="532"/>
        <end position="565"/>
    </location>
</feature>
<dbReference type="InParanoid" id="F0YLW0"/>
<dbReference type="GeneID" id="20228806"/>
<organism evidence="5">
    <name type="scientific">Aureococcus anophagefferens</name>
    <name type="common">Harmful bloom alga</name>
    <dbReference type="NCBI Taxonomy" id="44056"/>
    <lineage>
        <taxon>Eukaryota</taxon>
        <taxon>Sar</taxon>
        <taxon>Stramenopiles</taxon>
        <taxon>Ochrophyta</taxon>
        <taxon>Pelagophyceae</taxon>
        <taxon>Pelagomonadales</taxon>
        <taxon>Pelagomonadaceae</taxon>
        <taxon>Aureococcus</taxon>
    </lineage>
</organism>
<dbReference type="Proteomes" id="UP000002729">
    <property type="component" value="Unassembled WGS sequence"/>
</dbReference>
<feature type="coiled-coil region" evidence="2">
    <location>
        <begin position="1029"/>
        <end position="1084"/>
    </location>
</feature>
<dbReference type="SUPFAM" id="SSF69322">
    <property type="entry name" value="Tricorn protease domain 2"/>
    <property type="match status" value="1"/>
</dbReference>
<dbReference type="PANTHER" id="PTHR32215">
    <property type="entry name" value="CILIA- AND FLAGELLA-ASSOCIATED PROTEIN 57"/>
    <property type="match status" value="1"/>
</dbReference>
<dbReference type="InterPro" id="IPR001680">
    <property type="entry name" value="WD40_rpt"/>
</dbReference>
<dbReference type="InterPro" id="IPR036322">
    <property type="entry name" value="WD40_repeat_dom_sf"/>
</dbReference>
<protein>
    <submittedName>
        <fullName evidence="4">Uncharacterized protein</fullName>
    </submittedName>
</protein>
<keyword evidence="1" id="KW-0853">WD repeat</keyword>
<dbReference type="KEGG" id="aaf:AURANDRAFT_72646"/>
<name>F0YLW0_AURAN</name>
<dbReference type="SUPFAM" id="SSF50978">
    <property type="entry name" value="WD40 repeat-like"/>
    <property type="match status" value="1"/>
</dbReference>
<evidence type="ECO:0000313" key="5">
    <source>
        <dbReference type="Proteomes" id="UP000002729"/>
    </source>
</evidence>
<dbReference type="eggNOG" id="ENOG502QTIS">
    <property type="taxonomic scope" value="Eukaryota"/>
</dbReference>
<dbReference type="InterPro" id="IPR052993">
    <property type="entry name" value="CFA-57"/>
</dbReference>
<gene>
    <name evidence="4" type="ORF">AURANDRAFT_72646</name>
</gene>
<keyword evidence="2" id="KW-0175">Coiled coil</keyword>
<feature type="coiled-coil region" evidence="2">
    <location>
        <begin position="811"/>
        <end position="845"/>
    </location>
</feature>